<dbReference type="GO" id="GO:0016791">
    <property type="term" value="F:phosphatase activity"/>
    <property type="evidence" value="ECO:0007669"/>
    <property type="project" value="UniProtKB-ARBA"/>
</dbReference>
<keyword evidence="7 12" id="KW-0479">Metal-binding</keyword>
<dbReference type="GO" id="GO:0004615">
    <property type="term" value="F:phosphomannomutase activity"/>
    <property type="evidence" value="ECO:0007669"/>
    <property type="project" value="UniProtKB-EC"/>
</dbReference>
<dbReference type="NCBIfam" id="TIGR01484">
    <property type="entry name" value="HAD-SF-IIB"/>
    <property type="match status" value="1"/>
</dbReference>
<protein>
    <recommendedName>
        <fullName evidence="5">phosphomannomutase</fullName>
        <ecNumber evidence="5">5.4.2.8</ecNumber>
    </recommendedName>
</protein>
<sequence>MKQLMAFDLDGTLAESKAPLDDEVAGLLAALLSFAQVAVISGGDWPQFKKQVVDRLPPGAELGRLWILPTAGAKLFRFAGEWRQAYSEAITPAEKAHILKELDRAIKAAELDRDPAWGPRIEDRGTQITYSGIGQKAPLEAKEAWDPDRRKRLQLQEMLRRTLTEWSVNIGGTTSIDITRAGIDKGFGLRKLAAESGVPLEDMVFLGDSIFPGGNDYPAVTVGVDAVAVRDVQETKSILHALTLWLGR</sequence>
<evidence type="ECO:0000256" key="2">
    <source>
        <dbReference type="ARBA" id="ARBA00004699"/>
    </source>
</evidence>
<evidence type="ECO:0000256" key="3">
    <source>
        <dbReference type="ARBA" id="ARBA00009736"/>
    </source>
</evidence>
<feature type="binding site" evidence="12">
    <location>
        <position position="208"/>
    </location>
    <ligand>
        <name>Mg(2+)</name>
        <dbReference type="ChEBI" id="CHEBI:18420"/>
        <label>1</label>
    </ligand>
</feature>
<feature type="binding site" evidence="11">
    <location>
        <position position="124"/>
    </location>
    <ligand>
        <name>alpha-D-mannose 1-phosphate</name>
        <dbReference type="ChEBI" id="CHEBI:58409"/>
    </ligand>
</feature>
<dbReference type="EC" id="5.4.2.8" evidence="5"/>
<evidence type="ECO:0000256" key="12">
    <source>
        <dbReference type="PIRSR" id="PIRSR605002-3"/>
    </source>
</evidence>
<reference evidence="13 14" key="1">
    <citation type="submission" date="2014-08" db="EMBL/GenBank/DDBJ databases">
        <title>Whole genome shotgun sequence of Sphingomonas paucimobilis NBRC 13935.</title>
        <authorList>
            <person name="Hosoyama A."/>
            <person name="Hashimoto M."/>
            <person name="Hosoyama Y."/>
            <person name="Noguchi M."/>
            <person name="Uohara A."/>
            <person name="Ohji S."/>
            <person name="Katano-Makiyama Y."/>
            <person name="Ichikawa N."/>
            <person name="Kimura A."/>
            <person name="Yamazoe A."/>
            <person name="Fujita N."/>
        </authorList>
    </citation>
    <scope>NUCLEOTIDE SEQUENCE [LARGE SCALE GENOMIC DNA]</scope>
    <source>
        <strain evidence="13 14">NBRC 13935</strain>
    </source>
</reference>
<keyword evidence="6" id="KW-0963">Cytoplasm</keyword>
<dbReference type="EMBL" id="BBJS01000043">
    <property type="protein sequence ID" value="GAN14727.1"/>
    <property type="molecule type" value="Genomic_DNA"/>
</dbReference>
<dbReference type="InterPro" id="IPR023214">
    <property type="entry name" value="HAD_sf"/>
</dbReference>
<dbReference type="InterPro" id="IPR006379">
    <property type="entry name" value="HAD-SF_hydro_IIB"/>
</dbReference>
<evidence type="ECO:0000256" key="5">
    <source>
        <dbReference type="ARBA" id="ARBA00012730"/>
    </source>
</evidence>
<name>A0A0C9NEQ7_SPHPI</name>
<dbReference type="Pfam" id="PF03332">
    <property type="entry name" value="PMM"/>
    <property type="match status" value="1"/>
</dbReference>
<feature type="active site" description="Nucleophile" evidence="10">
    <location>
        <position position="8"/>
    </location>
</feature>
<dbReference type="GeneID" id="78525706"/>
<comment type="subunit">
    <text evidence="4">Homodimer.</text>
</comment>
<dbReference type="InterPro" id="IPR043169">
    <property type="entry name" value="PMM_cap"/>
</dbReference>
<dbReference type="GO" id="GO:0046872">
    <property type="term" value="F:metal ion binding"/>
    <property type="evidence" value="ECO:0007669"/>
    <property type="project" value="UniProtKB-KW"/>
</dbReference>
<feature type="binding site" evidence="11">
    <location>
        <position position="175"/>
    </location>
    <ligand>
        <name>alpha-D-mannose 1-phosphate</name>
        <dbReference type="ChEBI" id="CHEBI:58409"/>
    </ligand>
</feature>
<evidence type="ECO:0000256" key="10">
    <source>
        <dbReference type="PIRSR" id="PIRSR605002-1"/>
    </source>
</evidence>
<evidence type="ECO:0000256" key="6">
    <source>
        <dbReference type="ARBA" id="ARBA00022490"/>
    </source>
</evidence>
<comment type="subcellular location">
    <subcellularLocation>
        <location evidence="1">Cytoplasm</location>
    </subcellularLocation>
</comment>
<evidence type="ECO:0000256" key="8">
    <source>
        <dbReference type="ARBA" id="ARBA00022842"/>
    </source>
</evidence>
<keyword evidence="14" id="KW-1185">Reference proteome</keyword>
<dbReference type="InterPro" id="IPR005002">
    <property type="entry name" value="PMM"/>
</dbReference>
<evidence type="ECO:0000313" key="13">
    <source>
        <dbReference type="EMBL" id="GAN14727.1"/>
    </source>
</evidence>
<keyword evidence="9" id="KW-0413">Isomerase</keyword>
<dbReference type="InterPro" id="IPR036412">
    <property type="entry name" value="HAD-like_sf"/>
</dbReference>
<evidence type="ECO:0000256" key="7">
    <source>
        <dbReference type="ARBA" id="ARBA00022723"/>
    </source>
</evidence>
<feature type="binding site" evidence="12">
    <location>
        <position position="8"/>
    </location>
    <ligand>
        <name>Mg(2+)</name>
        <dbReference type="ChEBI" id="CHEBI:18420"/>
        <label>1</label>
    </ligand>
</feature>
<comment type="similarity">
    <text evidence="3">Belongs to the eukaryotic PMM family.</text>
</comment>
<accession>A0A0C9NEQ7</accession>
<feature type="binding site" evidence="11">
    <location>
        <position position="177"/>
    </location>
    <ligand>
        <name>alpha-D-mannose 1-phosphate</name>
        <dbReference type="ChEBI" id="CHEBI:58409"/>
    </ligand>
</feature>
<evidence type="ECO:0000313" key="14">
    <source>
        <dbReference type="Proteomes" id="UP000032025"/>
    </source>
</evidence>
<gene>
    <name evidence="13" type="ORF">SP6_43_02260</name>
</gene>
<dbReference type="Gene3D" id="3.40.50.1000">
    <property type="entry name" value="HAD superfamily/HAD-like"/>
    <property type="match status" value="1"/>
</dbReference>
<dbReference type="GO" id="GO:0005737">
    <property type="term" value="C:cytoplasm"/>
    <property type="evidence" value="ECO:0007669"/>
    <property type="project" value="UniProtKB-SubCell"/>
</dbReference>
<keyword evidence="8 12" id="KW-0460">Magnesium</keyword>
<evidence type="ECO:0000256" key="1">
    <source>
        <dbReference type="ARBA" id="ARBA00004496"/>
    </source>
</evidence>
<feature type="binding site" evidence="12">
    <location>
        <position position="10"/>
    </location>
    <ligand>
        <name>Mg(2+)</name>
        <dbReference type="ChEBI" id="CHEBI:18420"/>
        <label>1</label>
    </ligand>
</feature>
<dbReference type="RefSeq" id="WP_037569488.1">
    <property type="nucleotide sequence ID" value="NZ_BBJS01000043.1"/>
</dbReference>
<evidence type="ECO:0000256" key="4">
    <source>
        <dbReference type="ARBA" id="ARBA00011738"/>
    </source>
</evidence>
<comment type="caution">
    <text evidence="13">The sequence shown here is derived from an EMBL/GenBank/DDBJ whole genome shotgun (WGS) entry which is preliminary data.</text>
</comment>
<dbReference type="Gene3D" id="3.30.1240.20">
    <property type="match status" value="1"/>
</dbReference>
<evidence type="ECO:0000256" key="11">
    <source>
        <dbReference type="PIRSR" id="PIRSR605002-2"/>
    </source>
</evidence>
<feature type="active site" description="Proton donor/acceptor" evidence="10">
    <location>
        <position position="10"/>
    </location>
</feature>
<dbReference type="GO" id="GO:0009298">
    <property type="term" value="P:GDP-mannose biosynthetic process"/>
    <property type="evidence" value="ECO:0007669"/>
    <property type="project" value="UniProtKB-UniPathway"/>
</dbReference>
<dbReference type="UniPathway" id="UPA00126">
    <property type="reaction ID" value="UER00424"/>
</dbReference>
<dbReference type="SUPFAM" id="SSF56784">
    <property type="entry name" value="HAD-like"/>
    <property type="match status" value="1"/>
</dbReference>
<organism evidence="13 14">
    <name type="scientific">Sphingomonas paucimobilis NBRC 13935</name>
    <dbReference type="NCBI Taxonomy" id="1219050"/>
    <lineage>
        <taxon>Bacteria</taxon>
        <taxon>Pseudomonadati</taxon>
        <taxon>Pseudomonadota</taxon>
        <taxon>Alphaproteobacteria</taxon>
        <taxon>Sphingomonadales</taxon>
        <taxon>Sphingomonadaceae</taxon>
        <taxon>Sphingomonas</taxon>
    </lineage>
</organism>
<comment type="cofactor">
    <cofactor evidence="12">
        <name>Mg(2+)</name>
        <dbReference type="ChEBI" id="CHEBI:18420"/>
    </cofactor>
</comment>
<dbReference type="AlphaFoldDB" id="A0A0C9NEQ7"/>
<proteinExistence type="inferred from homology"/>
<comment type="pathway">
    <text evidence="2">Nucleotide-sugar biosynthesis; GDP-alpha-D-mannose biosynthesis; alpha-D-mannose 1-phosphate from D-fructose 6-phosphate: step 2/2.</text>
</comment>
<dbReference type="Proteomes" id="UP000032025">
    <property type="component" value="Unassembled WGS sequence"/>
</dbReference>
<evidence type="ECO:0000256" key="9">
    <source>
        <dbReference type="ARBA" id="ARBA00023235"/>
    </source>
</evidence>